<dbReference type="EMBL" id="GGEC01089018">
    <property type="protein sequence ID" value="MBX69502.1"/>
    <property type="molecule type" value="Transcribed_RNA"/>
</dbReference>
<sequence>MEAFSFMMIKAEIKVFFFSFPGFEFSYNLFANSGRQFPKYCSMLTCFP</sequence>
<evidence type="ECO:0000313" key="1">
    <source>
        <dbReference type="EMBL" id="MBX69502.1"/>
    </source>
</evidence>
<protein>
    <submittedName>
        <fullName evidence="1">Uncharacterized protein</fullName>
    </submittedName>
</protein>
<reference evidence="1" key="1">
    <citation type="submission" date="2018-02" db="EMBL/GenBank/DDBJ databases">
        <title>Rhizophora mucronata_Transcriptome.</title>
        <authorList>
            <person name="Meera S.P."/>
            <person name="Sreeshan A."/>
            <person name="Augustine A."/>
        </authorList>
    </citation>
    <scope>NUCLEOTIDE SEQUENCE</scope>
    <source>
        <tissue evidence="1">Leaf</tissue>
    </source>
</reference>
<name>A0A2P2QR65_RHIMU</name>
<proteinExistence type="predicted"/>
<accession>A0A2P2QR65</accession>
<dbReference type="AlphaFoldDB" id="A0A2P2QR65"/>
<organism evidence="1">
    <name type="scientific">Rhizophora mucronata</name>
    <name type="common">Asiatic mangrove</name>
    <dbReference type="NCBI Taxonomy" id="61149"/>
    <lineage>
        <taxon>Eukaryota</taxon>
        <taxon>Viridiplantae</taxon>
        <taxon>Streptophyta</taxon>
        <taxon>Embryophyta</taxon>
        <taxon>Tracheophyta</taxon>
        <taxon>Spermatophyta</taxon>
        <taxon>Magnoliopsida</taxon>
        <taxon>eudicotyledons</taxon>
        <taxon>Gunneridae</taxon>
        <taxon>Pentapetalae</taxon>
        <taxon>rosids</taxon>
        <taxon>fabids</taxon>
        <taxon>Malpighiales</taxon>
        <taxon>Rhizophoraceae</taxon>
        <taxon>Rhizophora</taxon>
    </lineage>
</organism>